<dbReference type="EMBL" id="BAAATL010000020">
    <property type="protein sequence ID" value="GAA2490732.1"/>
    <property type="molecule type" value="Genomic_DNA"/>
</dbReference>
<protein>
    <submittedName>
        <fullName evidence="1">Uncharacterized protein</fullName>
    </submittedName>
</protein>
<gene>
    <name evidence="1" type="ORF">GCM10010422_41570</name>
</gene>
<keyword evidence="2" id="KW-1185">Reference proteome</keyword>
<evidence type="ECO:0000313" key="1">
    <source>
        <dbReference type="EMBL" id="GAA2490732.1"/>
    </source>
</evidence>
<accession>A0ABN3LUU1</accession>
<evidence type="ECO:0000313" key="2">
    <source>
        <dbReference type="Proteomes" id="UP001501721"/>
    </source>
</evidence>
<name>A0ABN3LUU1_9ACTN</name>
<proteinExistence type="predicted"/>
<sequence>MDVAAWAETAATESAAAAATATRPPVRTVRAVRPVRRTVRAIMIEIPLGHRVVIPYAPSDDLCANTVHPVLSALGNNVKVPKGLQIINTLP</sequence>
<organism evidence="1 2">
    <name type="scientific">Streptomyces graminearus</name>
    <dbReference type="NCBI Taxonomy" id="284030"/>
    <lineage>
        <taxon>Bacteria</taxon>
        <taxon>Bacillati</taxon>
        <taxon>Actinomycetota</taxon>
        <taxon>Actinomycetes</taxon>
        <taxon>Kitasatosporales</taxon>
        <taxon>Streptomycetaceae</taxon>
        <taxon>Streptomyces</taxon>
    </lineage>
</organism>
<comment type="caution">
    <text evidence="1">The sequence shown here is derived from an EMBL/GenBank/DDBJ whole genome shotgun (WGS) entry which is preliminary data.</text>
</comment>
<dbReference type="Proteomes" id="UP001501721">
    <property type="component" value="Unassembled WGS sequence"/>
</dbReference>
<reference evidence="1 2" key="1">
    <citation type="journal article" date="2019" name="Int. J. Syst. Evol. Microbiol.">
        <title>The Global Catalogue of Microorganisms (GCM) 10K type strain sequencing project: providing services to taxonomists for standard genome sequencing and annotation.</title>
        <authorList>
            <consortium name="The Broad Institute Genomics Platform"/>
            <consortium name="The Broad Institute Genome Sequencing Center for Infectious Disease"/>
            <person name="Wu L."/>
            <person name="Ma J."/>
        </authorList>
    </citation>
    <scope>NUCLEOTIDE SEQUENCE [LARGE SCALE GENOMIC DNA]</scope>
    <source>
        <strain evidence="1 2">JCM 6923</strain>
    </source>
</reference>